<dbReference type="PANTHER" id="PTHR43847:SF1">
    <property type="entry name" value="BLL3993 PROTEIN"/>
    <property type="match status" value="1"/>
</dbReference>
<reference evidence="6 7" key="1">
    <citation type="journal article" date="2015" name="Genome Announc.">
        <title>Draft Genome Sequence of Burkholderia sp. Strain PML1(12), an Ectomycorrhizosphere-Inhabiting Bacterium with Effective Mineral-Weathering Ability.</title>
        <authorList>
            <person name="Uroz S."/>
            <person name="Oger P."/>
        </authorList>
    </citation>
    <scope>NUCLEOTIDE SEQUENCE [LARGE SCALE GENOMIC DNA]</scope>
    <source>
        <strain evidence="7">PML1(12)</strain>
    </source>
</reference>
<evidence type="ECO:0000313" key="7">
    <source>
        <dbReference type="Proteomes" id="UP000035963"/>
    </source>
</evidence>
<evidence type="ECO:0000256" key="5">
    <source>
        <dbReference type="SAM" id="Phobius"/>
    </source>
</evidence>
<dbReference type="InterPro" id="IPR052527">
    <property type="entry name" value="Metal_cation-efflux_comp"/>
</dbReference>
<evidence type="ECO:0000256" key="3">
    <source>
        <dbReference type="ARBA" id="ARBA00022989"/>
    </source>
</evidence>
<keyword evidence="4 5" id="KW-0472">Membrane</keyword>
<comment type="caution">
    <text evidence="6">The sequence shown here is derived from an EMBL/GenBank/DDBJ whole genome shotgun (WGS) entry which is preliminary data.</text>
</comment>
<sequence length="190" mass="21239">MAYLTAQLIPFLWIVWAIYWKLAASGVKVASRTESLAFRAMHIVPVSVAALLLWLPTLPGGFLCGRILSSTQAVWWIGALLTAAGLLFTVWARVYLGGNWSALVTLKENHELIRGGPYRFVRHPVYAGLIVSFVGSAIACGEWRGVLAVLLACGALWFKLRREECWLEEQFGEAYRRYRNEVAALIPFVL</sequence>
<evidence type="ECO:0000256" key="1">
    <source>
        <dbReference type="ARBA" id="ARBA00004127"/>
    </source>
</evidence>
<keyword evidence="3 5" id="KW-1133">Transmembrane helix</keyword>
<feature type="transmembrane region" description="Helical" evidence="5">
    <location>
        <begin position="36"/>
        <end position="55"/>
    </location>
</feature>
<dbReference type="RefSeq" id="WP_047896987.1">
    <property type="nucleotide sequence ID" value="NZ_AEJF01000219.1"/>
</dbReference>
<name>A0A0J1CL43_9BURK</name>
<feature type="transmembrane region" description="Helical" evidence="5">
    <location>
        <begin position="6"/>
        <end position="24"/>
    </location>
</feature>
<dbReference type="Gene3D" id="1.20.120.1630">
    <property type="match status" value="1"/>
</dbReference>
<evidence type="ECO:0008006" key="8">
    <source>
        <dbReference type="Google" id="ProtNLM"/>
    </source>
</evidence>
<feature type="transmembrane region" description="Helical" evidence="5">
    <location>
        <begin position="75"/>
        <end position="96"/>
    </location>
</feature>
<dbReference type="InterPro" id="IPR007318">
    <property type="entry name" value="Phopholipid_MeTrfase"/>
</dbReference>
<protein>
    <recommendedName>
        <fullName evidence="8">Isoprenylcysteine carboxyl methyltransferase</fullName>
    </recommendedName>
</protein>
<keyword evidence="2 5" id="KW-0812">Transmembrane</keyword>
<organism evidence="6 7">
    <name type="scientific">Caballeronia mineralivorans PML1(12)</name>
    <dbReference type="NCBI Taxonomy" id="908627"/>
    <lineage>
        <taxon>Bacteria</taxon>
        <taxon>Pseudomonadati</taxon>
        <taxon>Pseudomonadota</taxon>
        <taxon>Betaproteobacteria</taxon>
        <taxon>Burkholderiales</taxon>
        <taxon>Burkholderiaceae</taxon>
        <taxon>Caballeronia</taxon>
    </lineage>
</organism>
<comment type="subcellular location">
    <subcellularLocation>
        <location evidence="1">Endomembrane system</location>
        <topology evidence="1">Multi-pass membrane protein</topology>
    </subcellularLocation>
</comment>
<evidence type="ECO:0000256" key="4">
    <source>
        <dbReference type="ARBA" id="ARBA00023136"/>
    </source>
</evidence>
<dbReference type="GO" id="GO:0012505">
    <property type="term" value="C:endomembrane system"/>
    <property type="evidence" value="ECO:0007669"/>
    <property type="project" value="UniProtKB-SubCell"/>
</dbReference>
<dbReference type="AlphaFoldDB" id="A0A0J1CL43"/>
<evidence type="ECO:0000256" key="2">
    <source>
        <dbReference type="ARBA" id="ARBA00022692"/>
    </source>
</evidence>
<dbReference type="PANTHER" id="PTHR43847">
    <property type="entry name" value="BLL3993 PROTEIN"/>
    <property type="match status" value="1"/>
</dbReference>
<dbReference type="Pfam" id="PF04191">
    <property type="entry name" value="PEMT"/>
    <property type="match status" value="1"/>
</dbReference>
<dbReference type="PATRIC" id="fig|908627.4.peg.8047"/>
<dbReference type="Proteomes" id="UP000035963">
    <property type="component" value="Unassembled WGS sequence"/>
</dbReference>
<proteinExistence type="predicted"/>
<accession>A0A0J1CL43</accession>
<gene>
    <name evidence="6" type="ORF">EOS_35975</name>
</gene>
<keyword evidence="7" id="KW-1185">Reference proteome</keyword>
<dbReference type="EMBL" id="AEJF01000219">
    <property type="protein sequence ID" value="KLU21442.1"/>
    <property type="molecule type" value="Genomic_DNA"/>
</dbReference>
<evidence type="ECO:0000313" key="6">
    <source>
        <dbReference type="EMBL" id="KLU21442.1"/>
    </source>
</evidence>